<dbReference type="GO" id="GO:0048039">
    <property type="term" value="F:ubiquinone binding"/>
    <property type="evidence" value="ECO:0007669"/>
    <property type="project" value="InterPro"/>
</dbReference>
<dbReference type="CDD" id="cd07813">
    <property type="entry name" value="COQ10p_like"/>
    <property type="match status" value="1"/>
</dbReference>
<dbReference type="PANTHER" id="PTHR12901">
    <property type="entry name" value="SPERM PROTEIN HOMOLOG"/>
    <property type="match status" value="1"/>
</dbReference>
<dbReference type="InterPro" id="IPR044996">
    <property type="entry name" value="COQ10-like"/>
</dbReference>
<dbReference type="Proteomes" id="UP000542776">
    <property type="component" value="Unassembled WGS sequence"/>
</dbReference>
<feature type="domain" description="Coenzyme Q-binding protein COQ10 START" evidence="2">
    <location>
        <begin position="10"/>
        <end position="139"/>
    </location>
</feature>
<dbReference type="GO" id="GO:0045333">
    <property type="term" value="P:cellular respiration"/>
    <property type="evidence" value="ECO:0007669"/>
    <property type="project" value="InterPro"/>
</dbReference>
<keyword evidence="4" id="KW-1185">Reference proteome</keyword>
<comment type="similarity">
    <text evidence="1">Belongs to the ribosome association toxin RatA family.</text>
</comment>
<evidence type="ECO:0000313" key="3">
    <source>
        <dbReference type="EMBL" id="MBB3998662.1"/>
    </source>
</evidence>
<protein>
    <submittedName>
        <fullName evidence="3">Coenzyme Q-binding protein COQ10</fullName>
    </submittedName>
</protein>
<dbReference type="AlphaFoldDB" id="A0A7W6H500"/>
<evidence type="ECO:0000256" key="1">
    <source>
        <dbReference type="ARBA" id="ARBA00008918"/>
    </source>
</evidence>
<organism evidence="3 4">
    <name type="scientific">Aureimonas pseudogalii</name>
    <dbReference type="NCBI Taxonomy" id="1744844"/>
    <lineage>
        <taxon>Bacteria</taxon>
        <taxon>Pseudomonadati</taxon>
        <taxon>Pseudomonadota</taxon>
        <taxon>Alphaproteobacteria</taxon>
        <taxon>Hyphomicrobiales</taxon>
        <taxon>Aurantimonadaceae</taxon>
        <taxon>Aureimonas</taxon>
    </lineage>
</organism>
<gene>
    <name evidence="3" type="ORF">GGR04_002510</name>
</gene>
<dbReference type="EMBL" id="JACIEK010000006">
    <property type="protein sequence ID" value="MBB3998662.1"/>
    <property type="molecule type" value="Genomic_DNA"/>
</dbReference>
<dbReference type="Pfam" id="PF03364">
    <property type="entry name" value="Polyketide_cyc"/>
    <property type="match status" value="1"/>
</dbReference>
<dbReference type="Gene3D" id="3.30.530.20">
    <property type="match status" value="1"/>
</dbReference>
<evidence type="ECO:0000259" key="2">
    <source>
        <dbReference type="Pfam" id="PF03364"/>
    </source>
</evidence>
<reference evidence="3 4" key="1">
    <citation type="submission" date="2020-08" db="EMBL/GenBank/DDBJ databases">
        <title>Genomic Encyclopedia of Type Strains, Phase IV (KMG-IV): sequencing the most valuable type-strain genomes for metagenomic binning, comparative biology and taxonomic classification.</title>
        <authorList>
            <person name="Goeker M."/>
        </authorList>
    </citation>
    <scope>NUCLEOTIDE SEQUENCE [LARGE SCALE GENOMIC DNA]</scope>
    <source>
        <strain evidence="3 4">DSM 102238</strain>
    </source>
</reference>
<dbReference type="RefSeq" id="WP_183200200.1">
    <property type="nucleotide sequence ID" value="NZ_JACIEK010000006.1"/>
</dbReference>
<dbReference type="InterPro" id="IPR005031">
    <property type="entry name" value="COQ10_START"/>
</dbReference>
<proteinExistence type="inferred from homology"/>
<sequence length="153" mass="17938">MPKFNNTRIVHHSPDEMLALVADVESYPEFLPLCQRLVVRSRREREGKTLLIADMTVAYKMIRETFTSQVLLRPDDHEIDVKYVDGPFRYLENRWTFRPHPSGCEVGFFIDYEFKSRTLGLLMGSMFDYAFRRFATAFEERADRIYPKTAAGA</sequence>
<dbReference type="InterPro" id="IPR023393">
    <property type="entry name" value="START-like_dom_sf"/>
</dbReference>
<dbReference type="PANTHER" id="PTHR12901:SF10">
    <property type="entry name" value="COENZYME Q-BINDING PROTEIN COQ10, MITOCHONDRIAL"/>
    <property type="match status" value="1"/>
</dbReference>
<dbReference type="SUPFAM" id="SSF55961">
    <property type="entry name" value="Bet v1-like"/>
    <property type="match status" value="1"/>
</dbReference>
<accession>A0A7W6H500</accession>
<evidence type="ECO:0000313" key="4">
    <source>
        <dbReference type="Proteomes" id="UP000542776"/>
    </source>
</evidence>
<comment type="caution">
    <text evidence="3">The sequence shown here is derived from an EMBL/GenBank/DDBJ whole genome shotgun (WGS) entry which is preliminary data.</text>
</comment>
<name>A0A7W6H500_9HYPH</name>